<accession>A0ABF7SXA4</accession>
<dbReference type="InterPro" id="IPR010987">
    <property type="entry name" value="Glutathione-S-Trfase_C-like"/>
</dbReference>
<dbReference type="InterPro" id="IPR004045">
    <property type="entry name" value="Glutathione_S-Trfase_N"/>
</dbReference>
<dbReference type="Gene3D" id="3.40.30.10">
    <property type="entry name" value="Glutaredoxin"/>
    <property type="match status" value="1"/>
</dbReference>
<dbReference type="RefSeq" id="WP_011387783.1">
    <property type="nucleotide sequence ID" value="NC_017584.1"/>
</dbReference>
<dbReference type="PROSITE" id="PS50404">
    <property type="entry name" value="GST_NTER"/>
    <property type="match status" value="1"/>
</dbReference>
<evidence type="ECO:0000259" key="2">
    <source>
        <dbReference type="PROSITE" id="PS50404"/>
    </source>
</evidence>
<dbReference type="InterPro" id="IPR036282">
    <property type="entry name" value="Glutathione-S-Trfase_C_sf"/>
</dbReference>
<sequence>MRRLYHHGLSPAARKVRVALAEKRLDYEAVIEETWIRNESFLAMNPEGEVPVLVEADGLTITDGWAICEYLEEVYPEPSLLGGPAAMRAEVRRLVAWFDRKFNREVTEPLVREKLLKRVISGGAPDSRQIRAGRANVHTHLRYISWLIDRRRWLAGDMLTYADITAACHLSLIDYAGDVPWEDHPQAKEWYALVKSRPSFRPLLTETISPIRPPRHYADLDF</sequence>
<dbReference type="SUPFAM" id="SSF52833">
    <property type="entry name" value="Thioredoxin-like"/>
    <property type="match status" value="1"/>
</dbReference>
<feature type="domain" description="GST N-terminal" evidence="2">
    <location>
        <begin position="1"/>
        <end position="79"/>
    </location>
</feature>
<dbReference type="SFLD" id="SFLDG00358">
    <property type="entry name" value="Main_(cytGST)"/>
    <property type="match status" value="1"/>
</dbReference>
<dbReference type="Gene3D" id="1.20.1050.10">
    <property type="match status" value="1"/>
</dbReference>
<dbReference type="PANTHER" id="PTHR43969">
    <property type="entry name" value="GLUTATHIONE S TRANSFERASE D10, ISOFORM A-RELATED"/>
    <property type="match status" value="1"/>
</dbReference>
<evidence type="ECO:0000313" key="4">
    <source>
        <dbReference type="EMBL" id="AEO46494.1"/>
    </source>
</evidence>
<comment type="subunit">
    <text evidence="1">Homodimer.</text>
</comment>
<dbReference type="Pfam" id="PF13409">
    <property type="entry name" value="GST_N_2"/>
    <property type="match status" value="1"/>
</dbReference>
<dbReference type="KEGG" id="rrf:F11_00115"/>
<evidence type="ECO:0000256" key="1">
    <source>
        <dbReference type="ARBA" id="ARBA00011738"/>
    </source>
</evidence>
<dbReference type="AlphaFoldDB" id="A0ABF7SXA4"/>
<gene>
    <name evidence="4" type="ORF">F11_00115</name>
</gene>
<dbReference type="CDD" id="cd00299">
    <property type="entry name" value="GST_C_family"/>
    <property type="match status" value="1"/>
</dbReference>
<protein>
    <submittedName>
        <fullName evidence="4">Glutathione S-transferase</fullName>
    </submittedName>
</protein>
<dbReference type="SUPFAM" id="SSF47616">
    <property type="entry name" value="GST C-terminal domain-like"/>
    <property type="match status" value="1"/>
</dbReference>
<dbReference type="Pfam" id="PF13410">
    <property type="entry name" value="GST_C_2"/>
    <property type="match status" value="1"/>
</dbReference>
<feature type="domain" description="GST C-terminal" evidence="3">
    <location>
        <begin position="84"/>
        <end position="217"/>
    </location>
</feature>
<dbReference type="EMBL" id="CP003046">
    <property type="protein sequence ID" value="AEO46494.1"/>
    <property type="molecule type" value="Genomic_DNA"/>
</dbReference>
<organism evidence="4">
    <name type="scientific">Rhodospirillum rubrum (strain F11)</name>
    <dbReference type="NCBI Taxonomy" id="1036743"/>
    <lineage>
        <taxon>Bacteria</taxon>
        <taxon>Pseudomonadati</taxon>
        <taxon>Pseudomonadota</taxon>
        <taxon>Alphaproteobacteria</taxon>
        <taxon>Rhodospirillales</taxon>
        <taxon>Rhodospirillaceae</taxon>
        <taxon>Rhodospirillum</taxon>
    </lineage>
</organism>
<dbReference type="PROSITE" id="PS50405">
    <property type="entry name" value="GST_CTER"/>
    <property type="match status" value="1"/>
</dbReference>
<dbReference type="InterPro" id="IPR040079">
    <property type="entry name" value="Glutathione_S-Trfase"/>
</dbReference>
<dbReference type="InterPro" id="IPR036249">
    <property type="entry name" value="Thioredoxin-like_sf"/>
</dbReference>
<name>A0ABF7SXA4_RHOR1</name>
<reference evidence="4" key="1">
    <citation type="journal article" date="2012" name="J. Bacteriol.">
        <title>Identification of a new gene required for the biosynthesis of rhodoquinone in Rhodospirillum rubrum.</title>
        <authorList>
            <person name="Lonjers Z.T."/>
            <person name="Dickson E.L."/>
            <person name="Chu T.P."/>
            <person name="Kreutz J.E."/>
            <person name="Neacsu F.A."/>
            <person name="Anders K.R."/>
            <person name="Shepherd J.N."/>
        </authorList>
    </citation>
    <scope>NUCLEOTIDE SEQUENCE</scope>
    <source>
        <strain evidence="4">F11</strain>
    </source>
</reference>
<dbReference type="PANTHER" id="PTHR43969:SF9">
    <property type="entry name" value="GLUTATHIONE S TRANSFERASE D10, ISOFORM A-RELATED"/>
    <property type="match status" value="1"/>
</dbReference>
<proteinExistence type="predicted"/>
<dbReference type="SFLD" id="SFLDS00019">
    <property type="entry name" value="Glutathione_Transferase_(cytos"/>
    <property type="match status" value="1"/>
</dbReference>
<evidence type="ECO:0000259" key="3">
    <source>
        <dbReference type="PROSITE" id="PS50405"/>
    </source>
</evidence>